<keyword evidence="3" id="KW-1185">Reference proteome</keyword>
<dbReference type="Proteomes" id="UP001459204">
    <property type="component" value="Unassembled WGS sequence"/>
</dbReference>
<gene>
    <name evidence="2" type="ORF">AAD027_08630</name>
</gene>
<dbReference type="RefSeq" id="WP_341725613.1">
    <property type="nucleotide sequence ID" value="NZ_JBBWWT010000003.1"/>
</dbReference>
<protein>
    <submittedName>
        <fullName evidence="2">Uncharacterized protein</fullName>
    </submittedName>
</protein>
<reference evidence="2 3" key="1">
    <citation type="submission" date="2024-04" db="EMBL/GenBank/DDBJ databases">
        <title>Draft genome sequence of Pseudoxanthomonas putridarboris WD12.</title>
        <authorList>
            <person name="Oh J."/>
        </authorList>
    </citation>
    <scope>NUCLEOTIDE SEQUENCE [LARGE SCALE GENOMIC DNA]</scope>
    <source>
        <strain evidence="2 3">WD12</strain>
    </source>
</reference>
<dbReference type="EMBL" id="JBBWWT010000003">
    <property type="protein sequence ID" value="MEL1264433.1"/>
    <property type="molecule type" value="Genomic_DNA"/>
</dbReference>
<evidence type="ECO:0000256" key="1">
    <source>
        <dbReference type="SAM" id="MobiDB-lite"/>
    </source>
</evidence>
<evidence type="ECO:0000313" key="3">
    <source>
        <dbReference type="Proteomes" id="UP001459204"/>
    </source>
</evidence>
<evidence type="ECO:0000313" key="2">
    <source>
        <dbReference type="EMBL" id="MEL1264433.1"/>
    </source>
</evidence>
<sequence>MAAIEVLAPLRIETRFYPPDASTAHWRLRLRVHPDEFSIARAPPPPSPQELDRLEDALTVQPVGTLVETAAFATLAMAVGAPRALWLVRRFTLIDADGTRHVDRSAQAARDPAAAPRVHLPEGLPARLDVWLVSPGGATEHAATLLPDRAVIAEELDLASFADEASVSDADLPLRWWTSFRHACDVGLATEIKLGTSTPVLDAIVVAGTGDTAPDALIDAHAAGGRLAVLAPGTPTNTVEGEATVEMGRNAGPWHELLGATVESQPGTAALLQALTTGGTFAPLMGGEFDPAAWRRPLVTALWPALWGRSMRDVHGAAAREHDIAEWAQNQLCPEGPFPAIRVGSQPYGVLPTSALGRWVSVVEDPVIEACVRDWAVDWRDRAAQAIGDGGVVGADTAQLVSVMGETAPCAHWSVRGVMPMDIASALATAADQPPREPTAWDIASAKTLAGRSVPWRPLSPFTGLFELDPQRARFDKPDILKALITATPESLRSWQLPLGLLGHLLRESLLLARVAVGLAHRSLEAGASVDPDAALPPWPDPFELFELAIEGNDVSLAQLDAAGDPGASIVVRRFETFRRAALDVVDGWANDSERVWSALMAMLDTASHRADPWATGVANRRLQVLAARQTPRFLGAYGWVEQPRPHASAPGATLAPGPTPAGLLHAPSYAQALTSAVMRDAALRNQDDERWHLELDSRKVRAARRLADRVRLGVHPYEALGLEVERIVGGWDEVRELRTRFPLTAGSDVRRTCDGARVLRAILHKDEALPATLQPLLDAGLADRLKPLDSVLDTYADLLVADGVHALVGGRADLAQAAMDAAAGLFAPPEMRAIHTPRASTEVRVSTWLFLEDVAVGDTPLRIADPSFASFLDERVGPPSQWRWQVGEPASTITLADLGLHGAQLLSLGTDEIDALLRRDQAATAPVRSITGAACLEQARRYADLFGGGEEDPPVAATGSSRDDARSLPDALRDAMRSDLQSRWTMLQAAAKVLVDEATAWQPGEPVEDFQRRFLQWSIAGVAEPPRAAATLSQRFTGAVPDTVNGWRRALRTALANTRLPVLASASRALAMTLPAIAGSSTVQERSFDHAQWLEVIAAVRPRLALLEALQLEAGEPAAANAPWDARLLAYGDSPWSSAGDVLVAFGPAIVGHQRIAIAALDRWTDAIPSDQHATAAAFGFNAPKSRPPQAILLGVPADPEARMEPDELLELVLETRSLVKARAARPDLARPRVATPSVVLTPTGPFGFLEDWP</sequence>
<proteinExistence type="predicted"/>
<name>A0ABU9IZM6_9GAMM</name>
<accession>A0ABU9IZM6</accession>
<comment type="caution">
    <text evidence="2">The sequence shown here is derived from an EMBL/GenBank/DDBJ whole genome shotgun (WGS) entry which is preliminary data.</text>
</comment>
<feature type="region of interest" description="Disordered" evidence="1">
    <location>
        <begin position="948"/>
        <end position="968"/>
    </location>
</feature>
<organism evidence="2 3">
    <name type="scientific">Pseudoxanthomonas putridarboris</name>
    <dbReference type="NCBI Taxonomy" id="752605"/>
    <lineage>
        <taxon>Bacteria</taxon>
        <taxon>Pseudomonadati</taxon>
        <taxon>Pseudomonadota</taxon>
        <taxon>Gammaproteobacteria</taxon>
        <taxon>Lysobacterales</taxon>
        <taxon>Lysobacteraceae</taxon>
        <taxon>Pseudoxanthomonas</taxon>
    </lineage>
</organism>